<sequence length="97" mass="11487">MPERNLIEFEKWDNLRGQLAILFKEKDTTRVELMEQGIQLLEVIVGKVGEAAPINFSERFAFIRNNKHNYTAFKQLDELFKETKKKLARLRAQNYKS</sequence>
<proteinExistence type="predicted"/>
<dbReference type="OrthoDB" id="2360594at2"/>
<name>A0A544TD16_9BACI</name>
<evidence type="ECO:0000259" key="1">
    <source>
        <dbReference type="Pfam" id="PF21747"/>
    </source>
</evidence>
<reference evidence="2 3" key="1">
    <citation type="submission" date="2019-05" db="EMBL/GenBank/DDBJ databases">
        <title>Psychrobacillus vulpis sp. nov., a new species isolated from feces of a red fox that inhabits in The Tablas de Daimiel Natural Park, Albacete, Spain.</title>
        <authorList>
            <person name="Rodriguez M."/>
            <person name="Reina J.C."/>
            <person name="Bejar V."/>
            <person name="Llamas I."/>
        </authorList>
    </citation>
    <scope>NUCLEOTIDE SEQUENCE [LARGE SCALE GENOMIC DNA]</scope>
    <source>
        <strain evidence="2 3">NHI-2</strain>
    </source>
</reference>
<accession>A0A544TD16</accession>
<organism evidence="2 3">
    <name type="scientific">Psychrobacillus soli</name>
    <dbReference type="NCBI Taxonomy" id="1543965"/>
    <lineage>
        <taxon>Bacteria</taxon>
        <taxon>Bacillati</taxon>
        <taxon>Bacillota</taxon>
        <taxon>Bacilli</taxon>
        <taxon>Bacillales</taxon>
        <taxon>Bacillaceae</taxon>
        <taxon>Psychrobacillus</taxon>
    </lineage>
</organism>
<gene>
    <name evidence="2" type="ORF">FG383_09645</name>
</gene>
<protein>
    <recommendedName>
        <fullName evidence="1">YpoC-like domain-containing protein</fullName>
    </recommendedName>
</protein>
<dbReference type="InterPro" id="IPR048427">
    <property type="entry name" value="YpoC"/>
</dbReference>
<keyword evidence="3" id="KW-1185">Reference proteome</keyword>
<dbReference type="RefSeq" id="WP_142607202.1">
    <property type="nucleotide sequence ID" value="NZ_VDGG01000016.1"/>
</dbReference>
<evidence type="ECO:0000313" key="3">
    <source>
        <dbReference type="Proteomes" id="UP000318937"/>
    </source>
</evidence>
<feature type="domain" description="YpoC-like" evidence="1">
    <location>
        <begin position="50"/>
        <end position="94"/>
    </location>
</feature>
<dbReference type="Pfam" id="PF21747">
    <property type="entry name" value="YpoC"/>
    <property type="match status" value="1"/>
</dbReference>
<evidence type="ECO:0000313" key="2">
    <source>
        <dbReference type="EMBL" id="TQR15354.1"/>
    </source>
</evidence>
<comment type="caution">
    <text evidence="2">The sequence shown here is derived from an EMBL/GenBank/DDBJ whole genome shotgun (WGS) entry which is preliminary data.</text>
</comment>
<dbReference type="EMBL" id="VDGG01000016">
    <property type="protein sequence ID" value="TQR15354.1"/>
    <property type="molecule type" value="Genomic_DNA"/>
</dbReference>
<dbReference type="AlphaFoldDB" id="A0A544TD16"/>
<dbReference type="Proteomes" id="UP000318937">
    <property type="component" value="Unassembled WGS sequence"/>
</dbReference>